<keyword evidence="2" id="KW-1277">Toxin-antitoxin system</keyword>
<dbReference type="Gene3D" id="3.30.2310.20">
    <property type="entry name" value="RelE-like"/>
    <property type="match status" value="1"/>
</dbReference>
<dbReference type="InterPro" id="IPR051803">
    <property type="entry name" value="TA_system_RelE-like_toxin"/>
</dbReference>
<dbReference type="InterPro" id="IPR007712">
    <property type="entry name" value="RelE/ParE_toxin"/>
</dbReference>
<dbReference type="Pfam" id="PF05016">
    <property type="entry name" value="ParE_toxin"/>
    <property type="match status" value="1"/>
</dbReference>
<gene>
    <name evidence="3" type="ORF">J2Z76_002009</name>
</gene>
<comment type="similarity">
    <text evidence="1">Belongs to the RelE toxin family.</text>
</comment>
<proteinExistence type="inferred from homology"/>
<dbReference type="InterPro" id="IPR035093">
    <property type="entry name" value="RelE/ParE_toxin_dom_sf"/>
</dbReference>
<evidence type="ECO:0000256" key="1">
    <source>
        <dbReference type="ARBA" id="ARBA00006226"/>
    </source>
</evidence>
<reference evidence="3 4" key="1">
    <citation type="submission" date="2021-03" db="EMBL/GenBank/DDBJ databases">
        <title>Genomic Encyclopedia of Type Strains, Phase IV (KMG-IV): sequencing the most valuable type-strain genomes for metagenomic binning, comparative biology and taxonomic classification.</title>
        <authorList>
            <person name="Goeker M."/>
        </authorList>
    </citation>
    <scope>NUCLEOTIDE SEQUENCE [LARGE SCALE GENOMIC DNA]</scope>
    <source>
        <strain evidence="3 4">DSM 24004</strain>
    </source>
</reference>
<dbReference type="Proteomes" id="UP001519342">
    <property type="component" value="Unassembled WGS sequence"/>
</dbReference>
<dbReference type="PANTHER" id="PTHR33755">
    <property type="entry name" value="TOXIN PARE1-RELATED"/>
    <property type="match status" value="1"/>
</dbReference>
<dbReference type="EMBL" id="JAGGKS010000005">
    <property type="protein sequence ID" value="MBP1926145.1"/>
    <property type="molecule type" value="Genomic_DNA"/>
</dbReference>
<comment type="caution">
    <text evidence="3">The sequence shown here is derived from an EMBL/GenBank/DDBJ whole genome shotgun (WGS) entry which is preliminary data.</text>
</comment>
<organism evidence="3 4">
    <name type="scientific">Sedimentibacter acidaminivorans</name>
    <dbReference type="NCBI Taxonomy" id="913099"/>
    <lineage>
        <taxon>Bacteria</taxon>
        <taxon>Bacillati</taxon>
        <taxon>Bacillota</taxon>
        <taxon>Tissierellia</taxon>
        <taxon>Sedimentibacter</taxon>
    </lineage>
</organism>
<sequence length="113" mass="13462">MENYNVKFLQTAIDDLEKIIIYIAADSKDAAIRWHDNLIEKLNRLTLFPKMGIKIADKKMASLEFRMLPIKNYILFYRVFEKEKEVIILRVLDAKRDYPRIFKDYTIQSDSKG</sequence>
<evidence type="ECO:0000256" key="2">
    <source>
        <dbReference type="ARBA" id="ARBA00022649"/>
    </source>
</evidence>
<dbReference type="NCBIfam" id="TIGR02385">
    <property type="entry name" value="RelE_StbE"/>
    <property type="match status" value="1"/>
</dbReference>
<dbReference type="RefSeq" id="WP_209511874.1">
    <property type="nucleotide sequence ID" value="NZ_JAGGKS010000005.1"/>
</dbReference>
<evidence type="ECO:0000313" key="4">
    <source>
        <dbReference type="Proteomes" id="UP001519342"/>
    </source>
</evidence>
<evidence type="ECO:0000313" key="3">
    <source>
        <dbReference type="EMBL" id="MBP1926145.1"/>
    </source>
</evidence>
<protein>
    <submittedName>
        <fullName evidence="3">Toxin ParE1/3/4</fullName>
    </submittedName>
</protein>
<accession>A0ABS4GFI6</accession>
<keyword evidence="4" id="KW-1185">Reference proteome</keyword>
<name>A0ABS4GFI6_9FIRM</name>